<dbReference type="InParanoid" id="A0A1X7VF04"/>
<accession>A0A1X7VF04</accession>
<sequence length="52" mass="5869">MYMYMYTYKKTVACTLTTAPPSRTVLVPTARPGLLDWTLYVVIKPTSVLSLI</sequence>
<reference evidence="1" key="1">
    <citation type="submission" date="2017-05" db="UniProtKB">
        <authorList>
            <consortium name="EnsemblMetazoa"/>
        </authorList>
    </citation>
    <scope>IDENTIFICATION</scope>
</reference>
<dbReference type="AlphaFoldDB" id="A0A1X7VF04"/>
<organism evidence="1">
    <name type="scientific">Amphimedon queenslandica</name>
    <name type="common">Sponge</name>
    <dbReference type="NCBI Taxonomy" id="400682"/>
    <lineage>
        <taxon>Eukaryota</taxon>
        <taxon>Metazoa</taxon>
        <taxon>Porifera</taxon>
        <taxon>Demospongiae</taxon>
        <taxon>Heteroscleromorpha</taxon>
        <taxon>Haplosclerida</taxon>
        <taxon>Niphatidae</taxon>
        <taxon>Amphimedon</taxon>
    </lineage>
</organism>
<name>A0A1X7VF04_AMPQE</name>
<dbReference type="EnsemblMetazoa" id="Aqu2.1.38606_001">
    <property type="protein sequence ID" value="Aqu2.1.38606_001"/>
    <property type="gene ID" value="Aqu2.1.38606"/>
</dbReference>
<proteinExistence type="predicted"/>
<evidence type="ECO:0000313" key="1">
    <source>
        <dbReference type="EnsemblMetazoa" id="Aqu2.1.38606_001"/>
    </source>
</evidence>
<protein>
    <submittedName>
        <fullName evidence="1">Uncharacterized protein</fullName>
    </submittedName>
</protein>